<organism evidence="4 5">
    <name type="scientific">Tripterygium wilfordii</name>
    <name type="common">Thunder God vine</name>
    <dbReference type="NCBI Taxonomy" id="458696"/>
    <lineage>
        <taxon>Eukaryota</taxon>
        <taxon>Viridiplantae</taxon>
        <taxon>Streptophyta</taxon>
        <taxon>Embryophyta</taxon>
        <taxon>Tracheophyta</taxon>
        <taxon>Spermatophyta</taxon>
        <taxon>Magnoliopsida</taxon>
        <taxon>eudicotyledons</taxon>
        <taxon>Gunneridae</taxon>
        <taxon>Pentapetalae</taxon>
        <taxon>rosids</taxon>
        <taxon>fabids</taxon>
        <taxon>Celastrales</taxon>
        <taxon>Celastraceae</taxon>
        <taxon>Tripterygium</taxon>
    </lineage>
</organism>
<evidence type="ECO:0000259" key="3">
    <source>
        <dbReference type="PROSITE" id="PS50882"/>
    </source>
</evidence>
<comment type="caution">
    <text evidence="4">The sequence shown here is derived from an EMBL/GenBank/DDBJ whole genome shotgun (WGS) entry which is preliminary data.</text>
</comment>
<feature type="region of interest" description="Disordered" evidence="2">
    <location>
        <begin position="65"/>
        <end position="105"/>
    </location>
</feature>
<dbReference type="CDD" id="cd21134">
    <property type="entry name" value="YTH"/>
    <property type="match status" value="1"/>
</dbReference>
<dbReference type="Gene3D" id="3.10.590.10">
    <property type="entry name" value="ph1033 like domains"/>
    <property type="match status" value="1"/>
</dbReference>
<accession>A0A7J7CCK4</accession>
<gene>
    <name evidence="4" type="ORF">HS088_TW18G00495</name>
</gene>
<keyword evidence="5" id="KW-1185">Reference proteome</keyword>
<dbReference type="GO" id="GO:1990247">
    <property type="term" value="F:N6-methyladenosine-containing RNA reader activity"/>
    <property type="evidence" value="ECO:0007669"/>
    <property type="project" value="UniProtKB-UniRule"/>
</dbReference>
<dbReference type="Proteomes" id="UP000593562">
    <property type="component" value="Unassembled WGS sequence"/>
</dbReference>
<dbReference type="InterPro" id="IPR007275">
    <property type="entry name" value="YTH_domain"/>
</dbReference>
<dbReference type="GO" id="GO:0003729">
    <property type="term" value="F:mRNA binding"/>
    <property type="evidence" value="ECO:0007669"/>
    <property type="project" value="UniProtKB-UniRule"/>
</dbReference>
<dbReference type="GO" id="GO:0005737">
    <property type="term" value="C:cytoplasm"/>
    <property type="evidence" value="ECO:0007669"/>
    <property type="project" value="TreeGrafter"/>
</dbReference>
<protein>
    <recommendedName>
        <fullName evidence="1">YTH domain-containing family protein</fullName>
    </recommendedName>
</protein>
<evidence type="ECO:0000256" key="1">
    <source>
        <dbReference type="RuleBase" id="RU369095"/>
    </source>
</evidence>
<evidence type="ECO:0000313" key="5">
    <source>
        <dbReference type="Proteomes" id="UP000593562"/>
    </source>
</evidence>
<dbReference type="PANTHER" id="PTHR12357">
    <property type="entry name" value="YTH YT521-B HOMOLOGY DOMAIN-CONTAINING"/>
    <property type="match status" value="1"/>
</dbReference>
<dbReference type="AlphaFoldDB" id="A0A7J7CCK4"/>
<sequence>MDKVLGSNHITSSGYPQLPVSYGSEAVRCYSRDSTYVGCDQNGTDTGFESAKHWSDATAFANSNGSNHMKANADSGSEFAESLRTQPVGSPSQVPPSSSASSAVSEREYLPLGKFSSTSQGQGLVLGNGSMNDRQNGRSWNGNGRCKFREKSNENEIFEKASELTVGPRAYNRISPEDSTVKKEQLGLRVCRDQYNLLNFQTDFENAKFFVIKSYNEDDIHKSIKYDVWSSTPNGNKKLDAAFHEVELRGAKTGEKCPIFLFFSVNGSGQFVGLAEMIGPVDFNKDMDFWKIDKWAGFFPVKWHVIKDIPNSTLRHIILENNYSRPVTFCRDSQEIRQKQGLEMLKIFKNFSAKTSLLDDFNFYEDRAKSQRSEKGKKPATLRMEVYKEGDIKNHRKAQGINFKEVTRTKRIINTPGSLLCLTKNLSLNDHPRKSHDVKKPI</sequence>
<comment type="function">
    <text evidence="1">Specifically recognizes and binds N6-methyladenosine (m6A)-containing RNAs, and regulates mRNA stability. M6A is a modification present at internal sites of mRNAs and some non-coding RNAs and plays a role in mRNA stability and processing.</text>
</comment>
<dbReference type="InParanoid" id="A0A7J7CCK4"/>
<feature type="compositionally biased region" description="Polar residues" evidence="2">
    <location>
        <begin position="129"/>
        <end position="142"/>
    </location>
</feature>
<comment type="similarity">
    <text evidence="1">Belongs to the YTHDF family.</text>
</comment>
<feature type="domain" description="YTH" evidence="3">
    <location>
        <begin position="207"/>
        <end position="348"/>
    </location>
</feature>
<dbReference type="PANTHER" id="PTHR12357:SF95">
    <property type="entry name" value="YTH DOMAIN-CONTAINING FAMILY PROTEIN"/>
    <property type="match status" value="1"/>
</dbReference>
<reference evidence="4 5" key="1">
    <citation type="journal article" date="2020" name="Nat. Commun.">
        <title>Genome of Tripterygium wilfordii and identification of cytochrome P450 involved in triptolide biosynthesis.</title>
        <authorList>
            <person name="Tu L."/>
            <person name="Su P."/>
            <person name="Zhang Z."/>
            <person name="Gao L."/>
            <person name="Wang J."/>
            <person name="Hu T."/>
            <person name="Zhou J."/>
            <person name="Zhang Y."/>
            <person name="Zhao Y."/>
            <person name="Liu Y."/>
            <person name="Song Y."/>
            <person name="Tong Y."/>
            <person name="Lu Y."/>
            <person name="Yang J."/>
            <person name="Xu C."/>
            <person name="Jia M."/>
            <person name="Peters R.J."/>
            <person name="Huang L."/>
            <person name="Gao W."/>
        </authorList>
    </citation>
    <scope>NUCLEOTIDE SEQUENCE [LARGE SCALE GENOMIC DNA]</scope>
    <source>
        <strain evidence="5">cv. XIE 37</strain>
        <tissue evidence="4">Leaf</tissue>
    </source>
</reference>
<keyword evidence="1" id="KW-0694">RNA-binding</keyword>
<dbReference type="Pfam" id="PF04146">
    <property type="entry name" value="YTH"/>
    <property type="match status" value="1"/>
</dbReference>
<name>A0A7J7CCK4_TRIWF</name>
<evidence type="ECO:0000313" key="4">
    <source>
        <dbReference type="EMBL" id="KAF5731810.1"/>
    </source>
</evidence>
<proteinExistence type="inferred from homology"/>
<dbReference type="GO" id="GO:0061157">
    <property type="term" value="P:mRNA destabilization"/>
    <property type="evidence" value="ECO:0007669"/>
    <property type="project" value="TreeGrafter"/>
</dbReference>
<dbReference type="InterPro" id="IPR045168">
    <property type="entry name" value="YTH_prot"/>
</dbReference>
<feature type="region of interest" description="Disordered" evidence="2">
    <location>
        <begin position="121"/>
        <end position="146"/>
    </location>
</feature>
<feature type="compositionally biased region" description="Low complexity" evidence="2">
    <location>
        <begin position="86"/>
        <end position="104"/>
    </location>
</feature>
<dbReference type="EMBL" id="JAAARO010000018">
    <property type="protein sequence ID" value="KAF5731810.1"/>
    <property type="molecule type" value="Genomic_DNA"/>
</dbReference>
<dbReference type="PROSITE" id="PS50882">
    <property type="entry name" value="YTH"/>
    <property type="match status" value="1"/>
</dbReference>
<evidence type="ECO:0000256" key="2">
    <source>
        <dbReference type="SAM" id="MobiDB-lite"/>
    </source>
</evidence>
<dbReference type="FunCoup" id="A0A7J7CCK4">
    <property type="interactions" value="2086"/>
</dbReference>